<dbReference type="InterPro" id="IPR036415">
    <property type="entry name" value="Lamin_tail_dom_sf"/>
</dbReference>
<dbReference type="InterPro" id="IPR003583">
    <property type="entry name" value="Hlx-hairpin-Hlx_DNA-bd_motif"/>
</dbReference>
<dbReference type="PANTHER" id="PTHR21180:SF32">
    <property type="entry name" value="ENDONUCLEASE_EXONUCLEASE_PHOSPHATASE FAMILY DOMAIN-CONTAINING PROTEIN 1"/>
    <property type="match status" value="1"/>
</dbReference>
<dbReference type="InterPro" id="IPR010994">
    <property type="entry name" value="RuvA_2-like"/>
</dbReference>
<feature type="domain" description="LTD" evidence="2">
    <location>
        <begin position="112"/>
        <end position="220"/>
    </location>
</feature>
<dbReference type="GO" id="GO:0003677">
    <property type="term" value="F:DNA binding"/>
    <property type="evidence" value="ECO:0007669"/>
    <property type="project" value="InterPro"/>
</dbReference>
<accession>A0A1G2HWB9</accession>
<protein>
    <recommendedName>
        <fullName evidence="2">LTD domain-containing protein</fullName>
    </recommendedName>
</protein>
<keyword evidence="1" id="KW-0472">Membrane</keyword>
<dbReference type="PANTHER" id="PTHR21180">
    <property type="entry name" value="ENDONUCLEASE/EXONUCLEASE/PHOSPHATASE FAMILY DOMAIN-CONTAINING PROTEIN 1"/>
    <property type="match status" value="1"/>
</dbReference>
<evidence type="ECO:0000256" key="1">
    <source>
        <dbReference type="SAM" id="Phobius"/>
    </source>
</evidence>
<dbReference type="EMBL" id="MHOP01000005">
    <property type="protein sequence ID" value="OGZ66510.1"/>
    <property type="molecule type" value="Genomic_DNA"/>
</dbReference>
<dbReference type="Gene3D" id="2.60.40.1260">
    <property type="entry name" value="Lamin Tail domain"/>
    <property type="match status" value="1"/>
</dbReference>
<gene>
    <name evidence="3" type="ORF">A2822_02120</name>
</gene>
<evidence type="ECO:0000313" key="3">
    <source>
        <dbReference type="EMBL" id="OGZ66510.1"/>
    </source>
</evidence>
<dbReference type="Pfam" id="PF00932">
    <property type="entry name" value="LTD"/>
    <property type="match status" value="1"/>
</dbReference>
<dbReference type="AlphaFoldDB" id="A0A1G2HWB9"/>
<feature type="transmembrane region" description="Helical" evidence="1">
    <location>
        <begin position="298"/>
        <end position="318"/>
    </location>
</feature>
<organism evidence="3 4">
    <name type="scientific">Candidatus Staskawiczbacteria bacterium RIFCSPHIGHO2_01_FULL_41_41</name>
    <dbReference type="NCBI Taxonomy" id="1802203"/>
    <lineage>
        <taxon>Bacteria</taxon>
        <taxon>Candidatus Staskawicziibacteriota</taxon>
    </lineage>
</organism>
<evidence type="ECO:0000259" key="2">
    <source>
        <dbReference type="PROSITE" id="PS51841"/>
    </source>
</evidence>
<dbReference type="Gene3D" id="1.10.150.320">
    <property type="entry name" value="Photosystem II 12 kDa extrinsic protein"/>
    <property type="match status" value="1"/>
</dbReference>
<reference evidence="3 4" key="1">
    <citation type="journal article" date="2016" name="Nat. Commun.">
        <title>Thousands of microbial genomes shed light on interconnected biogeochemical processes in an aquifer system.</title>
        <authorList>
            <person name="Anantharaman K."/>
            <person name="Brown C.T."/>
            <person name="Hug L.A."/>
            <person name="Sharon I."/>
            <person name="Castelle C.J."/>
            <person name="Probst A.J."/>
            <person name="Thomas B.C."/>
            <person name="Singh A."/>
            <person name="Wilkins M.J."/>
            <person name="Karaoz U."/>
            <person name="Brodie E.L."/>
            <person name="Williams K.H."/>
            <person name="Hubbard S.S."/>
            <person name="Banfield J.F."/>
        </authorList>
    </citation>
    <scope>NUCLEOTIDE SEQUENCE [LARGE SCALE GENOMIC DNA]</scope>
</reference>
<proteinExistence type="predicted"/>
<dbReference type="InterPro" id="IPR001322">
    <property type="entry name" value="Lamin_tail_dom"/>
</dbReference>
<dbReference type="GO" id="GO:0006281">
    <property type="term" value="P:DNA repair"/>
    <property type="evidence" value="ECO:0007669"/>
    <property type="project" value="InterPro"/>
</dbReference>
<evidence type="ECO:0000313" key="4">
    <source>
        <dbReference type="Proteomes" id="UP000178774"/>
    </source>
</evidence>
<keyword evidence="1" id="KW-0812">Transmembrane</keyword>
<dbReference type="GO" id="GO:0015627">
    <property type="term" value="C:type II protein secretion system complex"/>
    <property type="evidence" value="ECO:0007669"/>
    <property type="project" value="TreeGrafter"/>
</dbReference>
<dbReference type="SUPFAM" id="SSF74853">
    <property type="entry name" value="Lamin A/C globular tail domain"/>
    <property type="match status" value="1"/>
</dbReference>
<dbReference type="Pfam" id="PF12836">
    <property type="entry name" value="HHH_3"/>
    <property type="match status" value="1"/>
</dbReference>
<dbReference type="Proteomes" id="UP000178774">
    <property type="component" value="Unassembled WGS sequence"/>
</dbReference>
<dbReference type="SMART" id="SM00278">
    <property type="entry name" value="HhH1"/>
    <property type="match status" value="2"/>
</dbReference>
<dbReference type="SUPFAM" id="SSF47781">
    <property type="entry name" value="RuvA domain 2-like"/>
    <property type="match status" value="1"/>
</dbReference>
<name>A0A1G2HWB9_9BACT</name>
<dbReference type="PROSITE" id="PS51841">
    <property type="entry name" value="LTD"/>
    <property type="match status" value="1"/>
</dbReference>
<dbReference type="InterPro" id="IPR051675">
    <property type="entry name" value="Endo/Exo/Phosphatase_dom_1"/>
</dbReference>
<keyword evidence="1" id="KW-1133">Transmembrane helix</keyword>
<dbReference type="GO" id="GO:0015628">
    <property type="term" value="P:protein secretion by the type II secretion system"/>
    <property type="evidence" value="ECO:0007669"/>
    <property type="project" value="TreeGrafter"/>
</dbReference>
<sequence length="322" mass="34183">MKRSLFLFLIFLFWPVFILAAERVDINTAPLGQLDEIVGIGPTLAQRIIDARPYSSIDDLLKVKGIGEKTLQNIKDQGLATVAQASPGKFETQNPETGVPAKPATLASGKSEIISNPETPKTYPVGVIVNEILPSPDGADETNEFIELYNGSGGDINLTGWKLQDTQGTQATYTFPNTTMAAGGYLTLARPVTKILLNDTDQIALLFPNGQTADTTSYTSAPAKQSYNKTGSGWSWSTTPTPSNPNKITVVAAKPKTLLKARKTDNKTTAASTSTDYLANLATAGLSGPLKGGGQNPWLLFAVAGVIAIVSGIAFLVLKLKK</sequence>
<comment type="caution">
    <text evidence="3">The sequence shown here is derived from an EMBL/GenBank/DDBJ whole genome shotgun (WGS) entry which is preliminary data.</text>
</comment>